<evidence type="ECO:0000313" key="4">
    <source>
        <dbReference type="EMBL" id="ACQ93963.1"/>
    </source>
</evidence>
<keyword evidence="4" id="KW-0808">Transferase</keyword>
<dbReference type="GO" id="GO:0016740">
    <property type="term" value="F:transferase activity"/>
    <property type="evidence" value="ECO:0007669"/>
    <property type="project" value="UniProtKB-KW"/>
</dbReference>
<name>C4L9L0_TOLAT</name>
<dbReference type="GO" id="GO:0005524">
    <property type="term" value="F:ATP binding"/>
    <property type="evidence" value="ECO:0007669"/>
    <property type="project" value="UniProtKB-KW"/>
</dbReference>
<dbReference type="STRING" id="595494.Tola_2366"/>
<evidence type="ECO:0000259" key="3">
    <source>
        <dbReference type="Pfam" id="PF01636"/>
    </source>
</evidence>
<dbReference type="InterPro" id="IPR011009">
    <property type="entry name" value="Kinase-like_dom_sf"/>
</dbReference>
<keyword evidence="2" id="KW-0067">ATP-binding</keyword>
<evidence type="ECO:0000313" key="5">
    <source>
        <dbReference type="Proteomes" id="UP000009073"/>
    </source>
</evidence>
<reference evidence="5" key="1">
    <citation type="submission" date="2009-05" db="EMBL/GenBank/DDBJ databases">
        <title>Complete sequence of Tolumonas auensis DSM 9187.</title>
        <authorList>
            <consortium name="US DOE Joint Genome Institute"/>
            <person name="Lucas S."/>
            <person name="Copeland A."/>
            <person name="Lapidus A."/>
            <person name="Glavina del Rio T."/>
            <person name="Tice H."/>
            <person name="Bruce D."/>
            <person name="Goodwin L."/>
            <person name="Pitluck S."/>
            <person name="Chertkov O."/>
            <person name="Brettin T."/>
            <person name="Detter J.C."/>
            <person name="Han C."/>
            <person name="Larimer F."/>
            <person name="Land M."/>
            <person name="Hauser L."/>
            <person name="Kyrpides N."/>
            <person name="Mikhailova N."/>
            <person name="Spring S."/>
            <person name="Beller H."/>
        </authorList>
    </citation>
    <scope>NUCLEOTIDE SEQUENCE [LARGE SCALE GENOMIC DNA]</scope>
    <source>
        <strain evidence="5">DSM 9187 / TA4</strain>
    </source>
</reference>
<dbReference type="SUPFAM" id="SSF56112">
    <property type="entry name" value="Protein kinase-like (PK-like)"/>
    <property type="match status" value="1"/>
</dbReference>
<dbReference type="Gene3D" id="3.90.1200.10">
    <property type="match status" value="1"/>
</dbReference>
<protein>
    <submittedName>
        <fullName evidence="4">Aminoglycoside phosphotransferase</fullName>
    </submittedName>
</protein>
<gene>
    <name evidence="4" type="ordered locus">Tola_2366</name>
</gene>
<dbReference type="Pfam" id="PF01636">
    <property type="entry name" value="APH"/>
    <property type="match status" value="1"/>
</dbReference>
<reference evidence="4 5" key="2">
    <citation type="journal article" date="2011" name="Stand. Genomic Sci.">
        <title>Complete genome sequence of Tolumonas auensis type strain (TA 4).</title>
        <authorList>
            <person name="Chertkov O."/>
            <person name="Copeland A."/>
            <person name="Lucas S."/>
            <person name="Lapidus A."/>
            <person name="Berry K.W."/>
            <person name="Detter J.C."/>
            <person name="Del Rio T.G."/>
            <person name="Hammon N."/>
            <person name="Dalin E."/>
            <person name="Tice H."/>
            <person name="Pitluck S."/>
            <person name="Richardson P."/>
            <person name="Bruce D."/>
            <person name="Goodwin L."/>
            <person name="Han C."/>
            <person name="Tapia R."/>
            <person name="Saunders E."/>
            <person name="Schmutz J."/>
            <person name="Brettin T."/>
            <person name="Larimer F."/>
            <person name="Land M."/>
            <person name="Hauser L."/>
            <person name="Spring S."/>
            <person name="Rohde M."/>
            <person name="Kyrpides N.C."/>
            <person name="Ivanova N."/>
            <person name="Goker M."/>
            <person name="Beller H.R."/>
            <person name="Klenk H.P."/>
            <person name="Woyke T."/>
        </authorList>
    </citation>
    <scope>NUCLEOTIDE SEQUENCE [LARGE SCALE GENOMIC DNA]</scope>
    <source>
        <strain evidence="5">DSM 9187 / TA4</strain>
    </source>
</reference>
<evidence type="ECO:0000256" key="2">
    <source>
        <dbReference type="ARBA" id="ARBA00022840"/>
    </source>
</evidence>
<dbReference type="eggNOG" id="COG3178">
    <property type="taxonomic scope" value="Bacteria"/>
</dbReference>
<evidence type="ECO:0000256" key="1">
    <source>
        <dbReference type="ARBA" id="ARBA00022741"/>
    </source>
</evidence>
<dbReference type="InterPro" id="IPR002575">
    <property type="entry name" value="Aminoglycoside_PTrfase"/>
</dbReference>
<dbReference type="PANTHER" id="PTHR33540:SF1">
    <property type="entry name" value="N-ACETYLMURAMATE_N-ACETYLGLUCOSAMINE KINASE"/>
    <property type="match status" value="1"/>
</dbReference>
<keyword evidence="5" id="KW-1185">Reference proteome</keyword>
<proteinExistence type="predicted"/>
<keyword evidence="1" id="KW-0547">Nucleotide-binding</keyword>
<dbReference type="EMBL" id="CP001616">
    <property type="protein sequence ID" value="ACQ93963.1"/>
    <property type="molecule type" value="Genomic_DNA"/>
</dbReference>
<organism evidence="4 5">
    <name type="scientific">Tolumonas auensis (strain DSM 9187 / NBRC 110442 / TA 4)</name>
    <dbReference type="NCBI Taxonomy" id="595494"/>
    <lineage>
        <taxon>Bacteria</taxon>
        <taxon>Pseudomonadati</taxon>
        <taxon>Pseudomonadota</taxon>
        <taxon>Gammaproteobacteria</taxon>
        <taxon>Aeromonadales</taxon>
        <taxon>Aeromonadaceae</taxon>
        <taxon>Tolumonas</taxon>
    </lineage>
</organism>
<feature type="domain" description="Aminoglycoside phosphotransferase" evidence="3">
    <location>
        <begin position="24"/>
        <end position="238"/>
    </location>
</feature>
<dbReference type="HOGENOM" id="CLU_021467_1_0_6"/>
<dbReference type="KEGG" id="tau:Tola_2366"/>
<dbReference type="AlphaFoldDB" id="C4L9L0"/>
<accession>C4L9L0</accession>
<dbReference type="PANTHER" id="PTHR33540">
    <property type="entry name" value="TRNA THREONYLCARBAMOYLADENOSINE BIOSYNTHESIS PROTEIN TSAE"/>
    <property type="match status" value="1"/>
</dbReference>
<dbReference type="Gene3D" id="3.30.200.20">
    <property type="entry name" value="Phosphorylase Kinase, domain 1"/>
    <property type="match status" value="1"/>
</dbReference>
<dbReference type="Proteomes" id="UP000009073">
    <property type="component" value="Chromosome"/>
</dbReference>
<sequence length="328" mass="37068">MMSQRHAQLQQWAQQTEQNSDLTLELISGDASFRKYYRAANRIWVDAPPATEKNREFIANSAALLNAGITAPLVLQYDMENGFLCVSDLGDRSLLSCLSDSSVTAWYTKALQLLPQLTQVQLDLPVFDAEFMERENAIFPEWLLEKHLQLELSAEEKTLLAETFALLTENNLQQPQVVMHRDFHSRNLMVSEDDSLAVIDFQDMVLGPLTYDAVSLLKDCYCRWPDPVIAQGAEYAWQLYVDTGVLSAGTSLPQFMQWLDLTGMQRHLKAAGIFARLHHRDGKSGYLKDIPRTLSYVSDVAAQYPQLAAFSGWLQQRVLPAFTMDALA</sequence>